<dbReference type="InterPro" id="IPR022617">
    <property type="entry name" value="Rad60/SUMO-like_dom"/>
</dbReference>
<comment type="subcellular location">
    <subcellularLocation>
        <location evidence="1">Nucleus</location>
    </subcellularLocation>
</comment>
<proteinExistence type="predicted"/>
<dbReference type="Proteomes" id="UP000887569">
    <property type="component" value="Unplaced"/>
</dbReference>
<dbReference type="AlphaFoldDB" id="A0A915BNF1"/>
<evidence type="ECO:0000256" key="2">
    <source>
        <dbReference type="ARBA" id="ARBA00023242"/>
    </source>
</evidence>
<dbReference type="InterPro" id="IPR029071">
    <property type="entry name" value="Ubiquitin-like_domsf"/>
</dbReference>
<evidence type="ECO:0000256" key="1">
    <source>
        <dbReference type="ARBA" id="ARBA00004123"/>
    </source>
</evidence>
<dbReference type="PANTHER" id="PTHR47187">
    <property type="entry name" value="NFATC2-INTERACTING PROTEIN"/>
    <property type="match status" value="1"/>
</dbReference>
<dbReference type="InterPro" id="IPR052324">
    <property type="entry name" value="NFATC2-Int_DNA_Repair"/>
</dbReference>
<protein>
    <submittedName>
        <fullName evidence="5">Rad60/SUMO-like domain-containing protein</fullName>
    </submittedName>
</protein>
<reference evidence="5" key="1">
    <citation type="submission" date="2022-11" db="UniProtKB">
        <authorList>
            <consortium name="WormBaseParasite"/>
        </authorList>
    </citation>
    <scope>IDENTIFICATION</scope>
</reference>
<organism evidence="4 5">
    <name type="scientific">Parascaris univalens</name>
    <name type="common">Nematode worm</name>
    <dbReference type="NCBI Taxonomy" id="6257"/>
    <lineage>
        <taxon>Eukaryota</taxon>
        <taxon>Metazoa</taxon>
        <taxon>Ecdysozoa</taxon>
        <taxon>Nematoda</taxon>
        <taxon>Chromadorea</taxon>
        <taxon>Rhabditida</taxon>
        <taxon>Spirurina</taxon>
        <taxon>Ascaridomorpha</taxon>
        <taxon>Ascaridoidea</taxon>
        <taxon>Ascarididae</taxon>
        <taxon>Parascaris</taxon>
    </lineage>
</organism>
<feature type="domain" description="Rad60/SUMO-like" evidence="3">
    <location>
        <begin position="128"/>
        <end position="187"/>
    </location>
</feature>
<evidence type="ECO:0000313" key="5">
    <source>
        <dbReference type="WBParaSite" id="PgR048_g062_t03"/>
    </source>
</evidence>
<keyword evidence="2" id="KW-0539">Nucleus</keyword>
<name>A0A915BNF1_PARUN</name>
<dbReference type="SUPFAM" id="SSF54236">
    <property type="entry name" value="Ubiquitin-like"/>
    <property type="match status" value="1"/>
</dbReference>
<evidence type="ECO:0000259" key="3">
    <source>
        <dbReference type="Pfam" id="PF11976"/>
    </source>
</evidence>
<accession>A0A915BNF1</accession>
<dbReference type="Pfam" id="PF11976">
    <property type="entry name" value="Rad60-SLD"/>
    <property type="match status" value="1"/>
</dbReference>
<dbReference type="CDD" id="cd01763">
    <property type="entry name" value="Ubl_SUMO_like"/>
    <property type="match status" value="1"/>
</dbReference>
<dbReference type="Gene3D" id="3.10.20.90">
    <property type="entry name" value="Phosphatidylinositol 3-kinase Catalytic Subunit, Chain A, domain 1"/>
    <property type="match status" value="1"/>
</dbReference>
<dbReference type="WBParaSite" id="PgR048_g062_t03">
    <property type="protein sequence ID" value="PgR048_g062_t03"/>
    <property type="gene ID" value="PgR048_g062"/>
</dbReference>
<dbReference type="PANTHER" id="PTHR47187:SF1">
    <property type="entry name" value="NFATC2-INTERACTING PROTEIN"/>
    <property type="match status" value="1"/>
</dbReference>
<keyword evidence="4" id="KW-1185">Reference proteome</keyword>
<dbReference type="GO" id="GO:0045944">
    <property type="term" value="P:positive regulation of transcription by RNA polymerase II"/>
    <property type="evidence" value="ECO:0007669"/>
    <property type="project" value="TreeGrafter"/>
</dbReference>
<dbReference type="GO" id="GO:0005634">
    <property type="term" value="C:nucleus"/>
    <property type="evidence" value="ECO:0007669"/>
    <property type="project" value="UniProtKB-SubCell"/>
</dbReference>
<evidence type="ECO:0000313" key="4">
    <source>
        <dbReference type="Proteomes" id="UP000887569"/>
    </source>
</evidence>
<sequence length="189" mass="21354">MRDKNLEDSSSSTAVEDMTILSKDVEELDVVVEQQCTIEISDIEQMSTRIVRWKMNNGLGELVSKYAANWGCEEALVHLSKEDGTAIDVNKSPVELGFSVEDFITIMAYKLKPVTADSITIVLQFEERRITKTISKKEPLMKLKSELARELQVDESRLKLHFEFCSIKESDTAECLELADGDIIDVRCS</sequence>